<evidence type="ECO:0008006" key="3">
    <source>
        <dbReference type="Google" id="ProtNLM"/>
    </source>
</evidence>
<organism evidence="1 2">
    <name type="scientific">Xenorhabdus taiwanensis</name>
    <dbReference type="NCBI Taxonomy" id="3085177"/>
    <lineage>
        <taxon>Bacteria</taxon>
        <taxon>Pseudomonadati</taxon>
        <taxon>Pseudomonadota</taxon>
        <taxon>Gammaproteobacteria</taxon>
        <taxon>Enterobacterales</taxon>
        <taxon>Morganellaceae</taxon>
        <taxon>Xenorhabdus</taxon>
    </lineage>
</organism>
<keyword evidence="2" id="KW-1185">Reference proteome</keyword>
<dbReference type="EMBL" id="AP028978">
    <property type="protein sequence ID" value="BET96042.1"/>
    <property type="molecule type" value="Genomic_DNA"/>
</dbReference>
<protein>
    <recommendedName>
        <fullName evidence="3">Polyketide cyclase</fullName>
    </recommendedName>
</protein>
<dbReference type="RefSeq" id="WP_374052889.1">
    <property type="nucleotide sequence ID" value="NZ_AP028978.1"/>
</dbReference>
<gene>
    <name evidence="1" type="ORF">TCT1_09630</name>
</gene>
<evidence type="ECO:0000313" key="2">
    <source>
        <dbReference type="Proteomes" id="UP001529514"/>
    </source>
</evidence>
<proteinExistence type="predicted"/>
<reference evidence="1 2" key="1">
    <citation type="submission" date="2023-10" db="EMBL/GenBank/DDBJ databases">
        <title>Xenorhabdus taiwanensis sp. nov., a symbiotic bacterium associated with the entomopathogenic nematode Steinernema taiwanensis.</title>
        <authorList>
            <person name="Tseng C.T."/>
            <person name="Shu H.Y."/>
            <person name="Chen M.H."/>
            <person name="Fang Y.J."/>
            <person name="Wu T.L."/>
            <person name="Lin Y.C."/>
            <person name="Huang C.J."/>
        </authorList>
    </citation>
    <scope>NUCLEOTIDE SEQUENCE [LARGE SCALE GENOMIC DNA]</scope>
    <source>
        <strain evidence="1 2">TCT-1</strain>
    </source>
</reference>
<dbReference type="Gene3D" id="3.30.530.20">
    <property type="match status" value="1"/>
</dbReference>
<dbReference type="Proteomes" id="UP001529514">
    <property type="component" value="Chromosome"/>
</dbReference>
<dbReference type="InterPro" id="IPR023393">
    <property type="entry name" value="START-like_dom_sf"/>
</dbReference>
<accession>A0ABN7C220</accession>
<evidence type="ECO:0000313" key="1">
    <source>
        <dbReference type="EMBL" id="BET96042.1"/>
    </source>
</evidence>
<dbReference type="SUPFAM" id="SSF55961">
    <property type="entry name" value="Bet v1-like"/>
    <property type="match status" value="1"/>
</dbReference>
<name>A0ABN7C220_9GAMM</name>
<sequence length="155" mass="16456">MSAIKNNPFVFSHSTNIPVTAAVKVWNTWNDLAGWQRWDASLAGTEATENGLSLGKCFMIIPKVGSGAIAVNVTALIEGVHFTTTANSPMGLLCFGHTLTRSDNGQNVILQHSICALPAADGSVFPPPLLEKLQADVVTSVDELSRQVLQGELAI</sequence>